<dbReference type="InterPro" id="IPR002145">
    <property type="entry name" value="CopG"/>
</dbReference>
<dbReference type="InterPro" id="IPR010985">
    <property type="entry name" value="Ribbon_hlx_hlx"/>
</dbReference>
<dbReference type="AlphaFoldDB" id="A0A7T4A1V8"/>
<dbReference type="Pfam" id="PF01402">
    <property type="entry name" value="RHH_1"/>
    <property type="match status" value="1"/>
</dbReference>
<gene>
    <name evidence="2" type="ORF">I6H47_07465</name>
</gene>
<proteinExistence type="predicted"/>
<dbReference type="Proteomes" id="UP000595374">
    <property type="component" value="Chromosome"/>
</dbReference>
<feature type="domain" description="Ribbon-helix-helix protein CopG" evidence="1">
    <location>
        <begin position="45"/>
        <end position="79"/>
    </location>
</feature>
<evidence type="ECO:0000313" key="3">
    <source>
        <dbReference type="Proteomes" id="UP000595374"/>
    </source>
</evidence>
<dbReference type="SUPFAM" id="SSF47598">
    <property type="entry name" value="Ribbon-helix-helix"/>
    <property type="match status" value="1"/>
</dbReference>
<reference evidence="2 3" key="1">
    <citation type="submission" date="2020-12" db="EMBL/GenBank/DDBJ databases">
        <title>FDA dAtabase for Regulatory Grade micrObial Sequences (FDA-ARGOS): Supporting development and validation of Infectious Disease Dx tests.</title>
        <authorList>
            <person name="Sproer C."/>
            <person name="Gronow S."/>
            <person name="Severitt S."/>
            <person name="Schroder I."/>
            <person name="Tallon L."/>
            <person name="Sadzewicz L."/>
            <person name="Zhao X."/>
            <person name="Boylan J."/>
            <person name="Ott S."/>
            <person name="Bowen H."/>
            <person name="Vavikolanu K."/>
            <person name="Mehta A."/>
            <person name="Aluvathingal J."/>
            <person name="Nadendla S."/>
            <person name="Lowell S."/>
            <person name="Myers T."/>
            <person name="Yan Y."/>
            <person name="Sichtig H."/>
        </authorList>
    </citation>
    <scope>NUCLEOTIDE SEQUENCE [LARGE SCALE GENOMIC DNA]</scope>
    <source>
        <strain evidence="2 3">FDAARGOS_990</strain>
    </source>
</reference>
<organism evidence="2 3">
    <name type="scientific">Brevibacterium casei</name>
    <dbReference type="NCBI Taxonomy" id="33889"/>
    <lineage>
        <taxon>Bacteria</taxon>
        <taxon>Bacillati</taxon>
        <taxon>Actinomycetota</taxon>
        <taxon>Actinomycetes</taxon>
        <taxon>Micrococcales</taxon>
        <taxon>Brevibacteriaceae</taxon>
        <taxon>Brevibacterium</taxon>
    </lineage>
</organism>
<name>A0A7T4A1V8_9MICO</name>
<sequence>MTKGSVPPEARAALRAELDADTADYRDKLAEGEWRKSNRSASPLLTVRVPVDVLEKLQALAEESGVSVSALTRQFIAEGLSNRGDEDLVAALDRLERDVAAVKARAQAGCVIPGQQ</sequence>
<dbReference type="RefSeq" id="WP_198500677.1">
    <property type="nucleotide sequence ID" value="NZ_CP065989.1"/>
</dbReference>
<evidence type="ECO:0000259" key="1">
    <source>
        <dbReference type="Pfam" id="PF01402"/>
    </source>
</evidence>
<accession>A0A7T4A1V8</accession>
<protein>
    <submittedName>
        <fullName evidence="2">Ribbon-helix-helix protein, CopG family</fullName>
    </submittedName>
</protein>
<dbReference type="EMBL" id="CP065989">
    <property type="protein sequence ID" value="QQB15747.1"/>
    <property type="molecule type" value="Genomic_DNA"/>
</dbReference>
<evidence type="ECO:0000313" key="2">
    <source>
        <dbReference type="EMBL" id="QQB15747.1"/>
    </source>
</evidence>
<dbReference type="GO" id="GO:0006355">
    <property type="term" value="P:regulation of DNA-templated transcription"/>
    <property type="evidence" value="ECO:0007669"/>
    <property type="project" value="InterPro"/>
</dbReference>